<dbReference type="InterPro" id="IPR012899">
    <property type="entry name" value="LTXXQ"/>
</dbReference>
<name>A0ABX0VEK3_9HYPH</name>
<keyword evidence="3" id="KW-1185">Reference proteome</keyword>
<accession>A0ABX0VEK3</accession>
<comment type="caution">
    <text evidence="2">The sequence shown here is derived from an EMBL/GenBank/DDBJ whole genome shotgun (WGS) entry which is preliminary data.</text>
</comment>
<dbReference type="RefSeq" id="WP_167674176.1">
    <property type="nucleotide sequence ID" value="NZ_JAATJS010000007.1"/>
</dbReference>
<dbReference type="Pfam" id="PF07813">
    <property type="entry name" value="LTXXQ"/>
    <property type="match status" value="1"/>
</dbReference>
<gene>
    <name evidence="2" type="ORF">HB375_16850</name>
</gene>
<dbReference type="Proteomes" id="UP000707352">
    <property type="component" value="Unassembled WGS sequence"/>
</dbReference>
<keyword evidence="1" id="KW-0732">Signal</keyword>
<feature type="signal peptide" evidence="1">
    <location>
        <begin position="1"/>
        <end position="23"/>
    </location>
</feature>
<evidence type="ECO:0000313" key="2">
    <source>
        <dbReference type="EMBL" id="NIX78264.1"/>
    </source>
</evidence>
<sequence length="178" mass="19655">MKRWIVGTLLAGTLLAMGGAASAQQRGMTRPDGMGPMGRPSPEDMDAFRDARIAALHAGLKLTPDQEKLWPPVEDAIRNLAKVHREHMKLMMEGGIADEDAPRRIKALADRLSQSADALRKLADAATPLYATFDDAQKRRLRVLVHGMGMGMAMQFKMMHPGHGMMPGMHEEEEEEDN</sequence>
<evidence type="ECO:0000313" key="3">
    <source>
        <dbReference type="Proteomes" id="UP000707352"/>
    </source>
</evidence>
<evidence type="ECO:0000256" key="1">
    <source>
        <dbReference type="SAM" id="SignalP"/>
    </source>
</evidence>
<reference evidence="2 3" key="1">
    <citation type="submission" date="2020-03" db="EMBL/GenBank/DDBJ databases">
        <title>The genome sequence of Microvirga sp. c23x22.</title>
        <authorList>
            <person name="Zhang X."/>
        </authorList>
    </citation>
    <scope>NUCLEOTIDE SEQUENCE [LARGE SCALE GENOMIC DNA]</scope>
    <source>
        <strain evidence="3">c23x22</strain>
    </source>
</reference>
<dbReference type="EMBL" id="JAATJS010000007">
    <property type="protein sequence ID" value="NIX78264.1"/>
    <property type="molecule type" value="Genomic_DNA"/>
</dbReference>
<organism evidence="2 3">
    <name type="scientific">Microvirga terricola</name>
    <dbReference type="NCBI Taxonomy" id="2719797"/>
    <lineage>
        <taxon>Bacteria</taxon>
        <taxon>Pseudomonadati</taxon>
        <taxon>Pseudomonadota</taxon>
        <taxon>Alphaproteobacteria</taxon>
        <taxon>Hyphomicrobiales</taxon>
        <taxon>Methylobacteriaceae</taxon>
        <taxon>Microvirga</taxon>
    </lineage>
</organism>
<protein>
    <submittedName>
        <fullName evidence="2">Spy/CpxP family protein refolding chaperone</fullName>
    </submittedName>
</protein>
<proteinExistence type="predicted"/>
<feature type="chain" id="PRO_5047032876" evidence="1">
    <location>
        <begin position="24"/>
        <end position="178"/>
    </location>
</feature>